<keyword evidence="6" id="KW-0862">Zinc</keyword>
<evidence type="ECO:0000256" key="6">
    <source>
        <dbReference type="ARBA" id="ARBA00022833"/>
    </source>
</evidence>
<dbReference type="CDD" id="cd10509">
    <property type="entry name" value="Zn-ribbon_RPC11"/>
    <property type="match status" value="1"/>
</dbReference>
<dbReference type="GO" id="GO:0003676">
    <property type="term" value="F:nucleic acid binding"/>
    <property type="evidence" value="ECO:0007669"/>
    <property type="project" value="InterPro"/>
</dbReference>
<dbReference type="SUPFAM" id="SSF57783">
    <property type="entry name" value="Zinc beta-ribbon"/>
    <property type="match status" value="1"/>
</dbReference>
<evidence type="ECO:0000256" key="8">
    <source>
        <dbReference type="ARBA" id="ARBA00029985"/>
    </source>
</evidence>
<evidence type="ECO:0000256" key="4">
    <source>
        <dbReference type="ARBA" id="ARBA00022723"/>
    </source>
</evidence>
<comment type="subcellular location">
    <subcellularLocation>
        <location evidence="1">Nucleus</location>
    </subcellularLocation>
</comment>
<dbReference type="InterPro" id="IPR001222">
    <property type="entry name" value="Znf_TFIIS"/>
</dbReference>
<evidence type="ECO:0000259" key="13">
    <source>
        <dbReference type="PROSITE" id="PS51133"/>
    </source>
</evidence>
<keyword evidence="10" id="KW-0804">Transcription</keyword>
<evidence type="ECO:0000256" key="2">
    <source>
        <dbReference type="ARBA" id="ARBA00020093"/>
    </source>
</evidence>
<dbReference type="PANTHER" id="PTHR11239">
    <property type="entry name" value="DNA-DIRECTED RNA POLYMERASE"/>
    <property type="match status" value="1"/>
</dbReference>
<dbReference type="eggNOG" id="KOG2906">
    <property type="taxonomic scope" value="Eukaryota"/>
</dbReference>
<dbReference type="Pfam" id="PF02150">
    <property type="entry name" value="Zn_ribbon_RPB9"/>
    <property type="match status" value="1"/>
</dbReference>
<dbReference type="GO" id="GO:0003899">
    <property type="term" value="F:DNA-directed RNA polymerase activity"/>
    <property type="evidence" value="ECO:0007669"/>
    <property type="project" value="InterPro"/>
</dbReference>
<name>A0A0E0NJ34_ORYRU</name>
<evidence type="ECO:0000256" key="9">
    <source>
        <dbReference type="PROSITE-ProRule" id="PRU00472"/>
    </source>
</evidence>
<evidence type="ECO:0000313" key="14">
    <source>
        <dbReference type="EnsemblPlants" id="ORUFI02G28970.1"/>
    </source>
</evidence>
<dbReference type="Gene3D" id="2.20.25.10">
    <property type="match status" value="1"/>
</dbReference>
<dbReference type="HOGENOM" id="CLU_1172307_0_0_1"/>
<dbReference type="GO" id="GO:0005666">
    <property type="term" value="C:RNA polymerase III complex"/>
    <property type="evidence" value="ECO:0007669"/>
    <property type="project" value="TreeGrafter"/>
</dbReference>
<dbReference type="AlphaFoldDB" id="A0A0E0NJ34"/>
<dbReference type="GO" id="GO:0006386">
    <property type="term" value="P:termination of RNA polymerase III transcription"/>
    <property type="evidence" value="ECO:0007669"/>
    <property type="project" value="TreeGrafter"/>
</dbReference>
<protein>
    <recommendedName>
        <fullName evidence="2">DNA-directed RNA polymerase III subunit RPC10</fullName>
    </recommendedName>
    <alternativeName>
        <fullName evidence="8">RNA polymerase III subunit C11</fullName>
    </alternativeName>
</protein>
<dbReference type="InterPro" id="IPR012164">
    <property type="entry name" value="Rpa12/Rpb9/Rpc10/TFS"/>
</dbReference>
<evidence type="ECO:0000256" key="7">
    <source>
        <dbReference type="ARBA" id="ARBA00023242"/>
    </source>
</evidence>
<feature type="compositionally biased region" description="Basic and acidic residues" evidence="11">
    <location>
        <begin position="83"/>
        <end position="96"/>
    </location>
</feature>
<organism evidence="14 15">
    <name type="scientific">Oryza rufipogon</name>
    <name type="common">Brownbeard rice</name>
    <name type="synonym">Asian wild rice</name>
    <dbReference type="NCBI Taxonomy" id="4529"/>
    <lineage>
        <taxon>Eukaryota</taxon>
        <taxon>Viridiplantae</taxon>
        <taxon>Streptophyta</taxon>
        <taxon>Embryophyta</taxon>
        <taxon>Tracheophyta</taxon>
        <taxon>Spermatophyta</taxon>
        <taxon>Magnoliopsida</taxon>
        <taxon>Liliopsida</taxon>
        <taxon>Poales</taxon>
        <taxon>Poaceae</taxon>
        <taxon>BOP clade</taxon>
        <taxon>Oryzoideae</taxon>
        <taxon>Oryzeae</taxon>
        <taxon>Oryzinae</taxon>
        <taxon>Oryza</taxon>
    </lineage>
</organism>
<evidence type="ECO:0000256" key="10">
    <source>
        <dbReference type="RuleBase" id="RU003474"/>
    </source>
</evidence>
<comment type="similarity">
    <text evidence="10">Belongs to the archaeal rpoM/eukaryotic RPA12/RPB9/RPC11 RNA polymerase family.</text>
</comment>
<sequence length="237" mass="26406">MQPHRHGGGTLLSPRFSLLDLAALSPSLAVSPSSVALFPPLRPPVLSSLPFPSHLPTVARRTTHGRHAGRRTGGRGEGCGTAHRRDGWQGDRRGERATQVTGEVKHTERYFTKLRRIQSPPERGAADSKAAMEFCPGCGMLLQIQPATGGNRLRFYCPTCPYVCPIVKKARLVKKEVEPIFSDSDAMKNAPKTTTTCPRCQNGEAYYRQMQIRSADEPMSTFYKCCREECQFDWRED</sequence>
<dbReference type="InterPro" id="IPR034014">
    <property type="entry name" value="Zn_ribbon_RPC11_C"/>
</dbReference>
<dbReference type="SMART" id="SM00440">
    <property type="entry name" value="ZnF_C2C2"/>
    <property type="match status" value="1"/>
</dbReference>
<keyword evidence="3 10" id="KW-0240">DNA-directed RNA polymerase</keyword>
<evidence type="ECO:0000256" key="3">
    <source>
        <dbReference type="ARBA" id="ARBA00022478"/>
    </source>
</evidence>
<keyword evidence="7" id="KW-0539">Nucleus</keyword>
<evidence type="ECO:0000256" key="12">
    <source>
        <dbReference type="SAM" id="SignalP"/>
    </source>
</evidence>
<evidence type="ECO:0000256" key="1">
    <source>
        <dbReference type="ARBA" id="ARBA00004123"/>
    </source>
</evidence>
<feature type="chain" id="PRO_5002368844" description="DNA-directed RNA polymerase III subunit RPC10" evidence="12">
    <location>
        <begin position="30"/>
        <end position="237"/>
    </location>
</feature>
<evidence type="ECO:0000313" key="15">
    <source>
        <dbReference type="Proteomes" id="UP000008022"/>
    </source>
</evidence>
<dbReference type="SMART" id="SM00661">
    <property type="entry name" value="RPOL9"/>
    <property type="match status" value="1"/>
</dbReference>
<feature type="signal peptide" evidence="12">
    <location>
        <begin position="1"/>
        <end position="29"/>
    </location>
</feature>
<reference evidence="15" key="1">
    <citation type="submission" date="2013-06" db="EMBL/GenBank/DDBJ databases">
        <authorList>
            <person name="Zhao Q."/>
        </authorList>
    </citation>
    <scope>NUCLEOTIDE SEQUENCE</scope>
    <source>
        <strain evidence="15">cv. W1943</strain>
    </source>
</reference>
<keyword evidence="12" id="KW-0732">Signal</keyword>
<keyword evidence="15" id="KW-1185">Reference proteome</keyword>
<feature type="region of interest" description="Disordered" evidence="11">
    <location>
        <begin position="52"/>
        <end position="101"/>
    </location>
</feature>
<proteinExistence type="inferred from homology"/>
<keyword evidence="4 10" id="KW-0479">Metal-binding</keyword>
<dbReference type="FunFam" id="2.20.25.10:FF:000043">
    <property type="entry name" value="DNA-directed RNA polymerase subunit"/>
    <property type="match status" value="1"/>
</dbReference>
<evidence type="ECO:0000256" key="5">
    <source>
        <dbReference type="ARBA" id="ARBA00022771"/>
    </source>
</evidence>
<keyword evidence="5 9" id="KW-0863">Zinc-finger</keyword>
<dbReference type="Proteomes" id="UP000008022">
    <property type="component" value="Unassembled WGS sequence"/>
</dbReference>
<dbReference type="GO" id="GO:0008270">
    <property type="term" value="F:zinc ion binding"/>
    <property type="evidence" value="ECO:0007669"/>
    <property type="project" value="UniProtKB-KW"/>
</dbReference>
<dbReference type="PROSITE" id="PS51133">
    <property type="entry name" value="ZF_TFIIS_2"/>
    <property type="match status" value="1"/>
</dbReference>
<feature type="compositionally biased region" description="Basic residues" evidence="11">
    <location>
        <begin position="61"/>
        <end position="73"/>
    </location>
</feature>
<reference evidence="14" key="2">
    <citation type="submission" date="2015-06" db="UniProtKB">
        <authorList>
            <consortium name="EnsemblPlants"/>
        </authorList>
    </citation>
    <scope>IDENTIFICATION</scope>
</reference>
<dbReference type="InterPro" id="IPR001529">
    <property type="entry name" value="Zn_ribbon_RPB9"/>
</dbReference>
<feature type="domain" description="TFIIS-type" evidence="13">
    <location>
        <begin position="193"/>
        <end position="235"/>
    </location>
</feature>
<dbReference type="STRING" id="4529.A0A0E0NJ34"/>
<dbReference type="Gramene" id="ORUFI02G28970.1">
    <property type="protein sequence ID" value="ORUFI02G28970.1"/>
    <property type="gene ID" value="ORUFI02G28970"/>
</dbReference>
<dbReference type="PROSITE" id="PS00466">
    <property type="entry name" value="ZF_TFIIS_1"/>
    <property type="match status" value="1"/>
</dbReference>
<dbReference type="Pfam" id="PF01096">
    <property type="entry name" value="Zn_ribbon_TFIIS"/>
    <property type="match status" value="1"/>
</dbReference>
<evidence type="ECO:0000256" key="11">
    <source>
        <dbReference type="SAM" id="MobiDB-lite"/>
    </source>
</evidence>
<dbReference type="PANTHER" id="PTHR11239:SF12">
    <property type="entry name" value="DNA-DIRECTED RNA POLYMERASE III SUBUNIT RPC10"/>
    <property type="match status" value="1"/>
</dbReference>
<accession>A0A0E0NJ34</accession>
<dbReference type="EnsemblPlants" id="ORUFI02G28970.1">
    <property type="protein sequence ID" value="ORUFI02G28970.1"/>
    <property type="gene ID" value="ORUFI02G28970"/>
</dbReference>